<dbReference type="InterPro" id="IPR016040">
    <property type="entry name" value="NAD(P)-bd_dom"/>
</dbReference>
<organism evidence="3 4">
    <name type="scientific">Paractinoplanes pyxinae</name>
    <dbReference type="NCBI Taxonomy" id="2997416"/>
    <lineage>
        <taxon>Bacteria</taxon>
        <taxon>Bacillati</taxon>
        <taxon>Actinomycetota</taxon>
        <taxon>Actinomycetes</taxon>
        <taxon>Micromonosporales</taxon>
        <taxon>Micromonosporaceae</taxon>
        <taxon>Paractinoplanes</taxon>
    </lineage>
</organism>
<dbReference type="SUPFAM" id="SSF51735">
    <property type="entry name" value="NAD(P)-binding Rossmann-fold domains"/>
    <property type="match status" value="1"/>
</dbReference>
<dbReference type="InterPro" id="IPR036291">
    <property type="entry name" value="NAD(P)-bd_dom_sf"/>
</dbReference>
<name>A0ABT4BG52_9ACTN</name>
<evidence type="ECO:0000313" key="4">
    <source>
        <dbReference type="Proteomes" id="UP001151002"/>
    </source>
</evidence>
<dbReference type="Gene3D" id="3.40.50.720">
    <property type="entry name" value="NAD(P)-binding Rossmann-like Domain"/>
    <property type="match status" value="1"/>
</dbReference>
<comment type="caution">
    <text evidence="3">The sequence shown here is derived from an EMBL/GenBank/DDBJ whole genome shotgun (WGS) entry which is preliminary data.</text>
</comment>
<evidence type="ECO:0000259" key="2">
    <source>
        <dbReference type="Pfam" id="PF13460"/>
    </source>
</evidence>
<dbReference type="Pfam" id="PF13460">
    <property type="entry name" value="NAD_binding_10"/>
    <property type="match status" value="1"/>
</dbReference>
<dbReference type="Proteomes" id="UP001151002">
    <property type="component" value="Unassembled WGS sequence"/>
</dbReference>
<evidence type="ECO:0000313" key="3">
    <source>
        <dbReference type="EMBL" id="MCY1145506.1"/>
    </source>
</evidence>
<reference evidence="3" key="1">
    <citation type="submission" date="2022-11" db="EMBL/GenBank/DDBJ databases">
        <authorList>
            <person name="Somphong A."/>
            <person name="Phongsopitanun W."/>
        </authorList>
    </citation>
    <scope>NUCLEOTIDE SEQUENCE</scope>
    <source>
        <strain evidence="3">Pm04-4</strain>
    </source>
</reference>
<protein>
    <submittedName>
        <fullName evidence="3">NAD(P)H-binding protein</fullName>
    </submittedName>
</protein>
<evidence type="ECO:0000256" key="1">
    <source>
        <dbReference type="ARBA" id="ARBA00022857"/>
    </source>
</evidence>
<feature type="domain" description="NAD(P)-binding" evidence="2">
    <location>
        <begin position="7"/>
        <end position="171"/>
    </location>
</feature>
<accession>A0ABT4BG52</accession>
<keyword evidence="1" id="KW-0521">NADP</keyword>
<dbReference type="EMBL" id="JAPNTZ010000027">
    <property type="protein sequence ID" value="MCY1145506.1"/>
    <property type="molecule type" value="Genomic_DNA"/>
</dbReference>
<gene>
    <name evidence="3" type="ORF">OWR29_46525</name>
</gene>
<dbReference type="InterPro" id="IPR051164">
    <property type="entry name" value="NmrA-like_oxidored"/>
</dbReference>
<sequence length="244" mass="26173">MRIAVLGGTGLIGSRVVALLRGRGHDAVAHSLSTGVDLRTGQGLPEAIKGADVVVNLTRPDRFDHTSPVFFRETMENLLQAAEDAEVGHIVILSIVGADQVPDVPYYRGKVVQEEVLRAGDIPWSIVRSTQFFEFIDRVMSWTSDDSSVRLPSTLLQPIAADDVARIVAGVATTGSLDGVLEIAGPEVFPLDQLGRITLAARGDERPVVVDPAAGLYSHVKGAALIARDNAVLAETTYRQWLSN</sequence>
<dbReference type="PANTHER" id="PTHR42748">
    <property type="entry name" value="NITROGEN METABOLITE REPRESSION PROTEIN NMRA FAMILY MEMBER"/>
    <property type="match status" value="1"/>
</dbReference>
<proteinExistence type="predicted"/>
<keyword evidence="4" id="KW-1185">Reference proteome</keyword>
<dbReference type="RefSeq" id="WP_267570126.1">
    <property type="nucleotide sequence ID" value="NZ_JAPNTZ010000027.1"/>
</dbReference>
<dbReference type="PANTHER" id="PTHR42748:SF3">
    <property type="entry name" value="BLL4366 PROTEIN"/>
    <property type="match status" value="1"/>
</dbReference>